<dbReference type="NCBIfam" id="NF038180">
    <property type="entry name" value="leader_pinensin"/>
    <property type="match status" value="1"/>
</dbReference>
<dbReference type="InterPro" id="IPR059231">
    <property type="entry name" value="Leader_pinensin"/>
</dbReference>
<dbReference type="AlphaFoldDB" id="A0A937FTE0"/>
<protein>
    <submittedName>
        <fullName evidence="1">Pinensin family lanthipeptide</fullName>
    </submittedName>
</protein>
<name>A0A937FTE0_9BACT</name>
<evidence type="ECO:0000313" key="2">
    <source>
        <dbReference type="Proteomes" id="UP000614216"/>
    </source>
</evidence>
<reference evidence="1" key="1">
    <citation type="submission" date="2021-01" db="EMBL/GenBank/DDBJ databases">
        <title>Fulvivirga kasyanovii gen. nov., sp nov., a novel member of the phylum Bacteroidetes isolated from seawater in a mussel farm.</title>
        <authorList>
            <person name="Zhao L.-H."/>
            <person name="Wang Z.-J."/>
        </authorList>
    </citation>
    <scope>NUCLEOTIDE SEQUENCE</scope>
    <source>
        <strain evidence="1">29W222</strain>
    </source>
</reference>
<dbReference type="Proteomes" id="UP000614216">
    <property type="component" value="Unassembled WGS sequence"/>
</dbReference>
<keyword evidence="2" id="KW-1185">Reference proteome</keyword>
<proteinExistence type="predicted"/>
<organism evidence="1 2">
    <name type="scientific">Fulvivirga marina</name>
    <dbReference type="NCBI Taxonomy" id="2494733"/>
    <lineage>
        <taxon>Bacteria</taxon>
        <taxon>Pseudomonadati</taxon>
        <taxon>Bacteroidota</taxon>
        <taxon>Cytophagia</taxon>
        <taxon>Cytophagales</taxon>
        <taxon>Fulvivirgaceae</taxon>
        <taxon>Fulvivirga</taxon>
    </lineage>
</organism>
<accession>A0A937FTE0</accession>
<dbReference type="EMBL" id="JAEUGD010000014">
    <property type="protein sequence ID" value="MBL6445495.1"/>
    <property type="molecule type" value="Genomic_DNA"/>
</dbReference>
<comment type="caution">
    <text evidence="1">The sequence shown here is derived from an EMBL/GenBank/DDBJ whole genome shotgun (WGS) entry which is preliminary data.</text>
</comment>
<gene>
    <name evidence="1" type="ORF">JMN32_04200</name>
</gene>
<dbReference type="RefSeq" id="WP_202855036.1">
    <property type="nucleotide sequence ID" value="NZ_JAEUGD010000014.1"/>
</dbReference>
<evidence type="ECO:0000313" key="1">
    <source>
        <dbReference type="EMBL" id="MBL6445495.1"/>
    </source>
</evidence>
<sequence>MREKKKLKINDLKVNSFVTSMKEVRGGAVATLNVDCPYFKTQPKTCVESVNWCWTP</sequence>